<protein>
    <recommendedName>
        <fullName evidence="13">Cation/H+ exchanger transmembrane domain-containing protein</fullName>
    </recommendedName>
</protein>
<dbReference type="Gene3D" id="1.20.1530.20">
    <property type="match status" value="1"/>
</dbReference>
<evidence type="ECO:0000256" key="11">
    <source>
        <dbReference type="SAM" id="Phobius"/>
    </source>
</evidence>
<feature type="transmembrane region" description="Helical" evidence="11">
    <location>
        <begin position="341"/>
        <end position="362"/>
    </location>
</feature>
<evidence type="ECO:0000256" key="12">
    <source>
        <dbReference type="SAM" id="SignalP"/>
    </source>
</evidence>
<feature type="transmembrane region" description="Helical" evidence="11">
    <location>
        <begin position="276"/>
        <end position="297"/>
    </location>
</feature>
<keyword evidence="5 11" id="KW-1133">Transmembrane helix</keyword>
<comment type="subcellular location">
    <subcellularLocation>
        <location evidence="1">Membrane</location>
        <topology evidence="1">Multi-pass membrane protein</topology>
    </subcellularLocation>
</comment>
<reference evidence="14" key="1">
    <citation type="submission" date="2021-01" db="EMBL/GenBank/DDBJ databases">
        <authorList>
            <person name="Corre E."/>
            <person name="Pelletier E."/>
            <person name="Niang G."/>
            <person name="Scheremetjew M."/>
            <person name="Finn R."/>
            <person name="Kale V."/>
            <person name="Holt S."/>
            <person name="Cochrane G."/>
            <person name="Meng A."/>
            <person name="Brown T."/>
            <person name="Cohen L."/>
        </authorList>
    </citation>
    <scope>NUCLEOTIDE SEQUENCE</scope>
    <source>
        <strain evidence="14">CCMP3105</strain>
    </source>
</reference>
<dbReference type="Pfam" id="PF00999">
    <property type="entry name" value="Na_H_Exchanger"/>
    <property type="match status" value="1"/>
</dbReference>
<feature type="region of interest" description="Disordered" evidence="10">
    <location>
        <begin position="87"/>
        <end position="186"/>
    </location>
</feature>
<feature type="transmembrane region" description="Helical" evidence="11">
    <location>
        <begin position="536"/>
        <end position="556"/>
    </location>
</feature>
<keyword evidence="2" id="KW-0813">Transport</keyword>
<feature type="transmembrane region" description="Helical" evidence="11">
    <location>
        <begin position="395"/>
        <end position="410"/>
    </location>
</feature>
<feature type="compositionally biased region" description="Basic and acidic residues" evidence="10">
    <location>
        <begin position="143"/>
        <end position="152"/>
    </location>
</feature>
<keyword evidence="12" id="KW-0732">Signal</keyword>
<evidence type="ECO:0000256" key="7">
    <source>
        <dbReference type="ARBA" id="ARBA00023065"/>
    </source>
</evidence>
<name>A0A7S4SWC8_9DINO</name>
<evidence type="ECO:0000256" key="9">
    <source>
        <dbReference type="ARBA" id="ARBA00023201"/>
    </source>
</evidence>
<dbReference type="GO" id="GO:0006814">
    <property type="term" value="P:sodium ion transport"/>
    <property type="evidence" value="ECO:0007669"/>
    <property type="project" value="UniProtKB-KW"/>
</dbReference>
<feature type="chain" id="PRO_5031025045" description="Cation/H+ exchanger transmembrane domain-containing protein" evidence="12">
    <location>
        <begin position="22"/>
        <end position="636"/>
    </location>
</feature>
<evidence type="ECO:0000256" key="2">
    <source>
        <dbReference type="ARBA" id="ARBA00022448"/>
    </source>
</evidence>
<evidence type="ECO:0000256" key="6">
    <source>
        <dbReference type="ARBA" id="ARBA00023053"/>
    </source>
</evidence>
<evidence type="ECO:0000259" key="13">
    <source>
        <dbReference type="Pfam" id="PF00999"/>
    </source>
</evidence>
<keyword evidence="3" id="KW-0050">Antiport</keyword>
<evidence type="ECO:0000256" key="8">
    <source>
        <dbReference type="ARBA" id="ARBA00023136"/>
    </source>
</evidence>
<evidence type="ECO:0000256" key="3">
    <source>
        <dbReference type="ARBA" id="ARBA00022449"/>
    </source>
</evidence>
<dbReference type="GO" id="GO:0016020">
    <property type="term" value="C:membrane"/>
    <property type="evidence" value="ECO:0007669"/>
    <property type="project" value="UniProtKB-SubCell"/>
</dbReference>
<keyword evidence="7" id="KW-0406">Ion transport</keyword>
<dbReference type="PANTHER" id="PTHR43562">
    <property type="entry name" value="NAPA-TYPE SODIUM/HYDROGEN ANTIPORTER"/>
    <property type="match status" value="1"/>
</dbReference>
<feature type="transmembrane region" description="Helical" evidence="11">
    <location>
        <begin position="455"/>
        <end position="473"/>
    </location>
</feature>
<keyword evidence="6" id="KW-0915">Sodium</keyword>
<keyword evidence="8 11" id="KW-0472">Membrane</keyword>
<feature type="transmembrane region" description="Helical" evidence="11">
    <location>
        <begin position="245"/>
        <end position="270"/>
    </location>
</feature>
<organism evidence="14">
    <name type="scientific">Alexandrium monilatum</name>
    <dbReference type="NCBI Taxonomy" id="311494"/>
    <lineage>
        <taxon>Eukaryota</taxon>
        <taxon>Sar</taxon>
        <taxon>Alveolata</taxon>
        <taxon>Dinophyceae</taxon>
        <taxon>Gonyaulacales</taxon>
        <taxon>Pyrocystaceae</taxon>
        <taxon>Alexandrium</taxon>
    </lineage>
</organism>
<keyword evidence="4 11" id="KW-0812">Transmembrane</keyword>
<feature type="domain" description="Cation/H+ exchanger transmembrane" evidence="13">
    <location>
        <begin position="214"/>
        <end position="556"/>
    </location>
</feature>
<dbReference type="PANTHER" id="PTHR43562:SF3">
    <property type="entry name" value="SODIUM ION_PROTON EXCHANGER (EUROFUNG)"/>
    <property type="match status" value="1"/>
</dbReference>
<evidence type="ECO:0000256" key="5">
    <source>
        <dbReference type="ARBA" id="ARBA00022989"/>
    </source>
</evidence>
<feature type="compositionally biased region" description="Low complexity" evidence="10">
    <location>
        <begin position="120"/>
        <end position="131"/>
    </location>
</feature>
<dbReference type="InterPro" id="IPR006153">
    <property type="entry name" value="Cation/H_exchanger_TM"/>
</dbReference>
<dbReference type="GO" id="GO:1902600">
    <property type="term" value="P:proton transmembrane transport"/>
    <property type="evidence" value="ECO:0007669"/>
    <property type="project" value="InterPro"/>
</dbReference>
<gene>
    <name evidence="14" type="ORF">AMON00008_LOCUS57987</name>
</gene>
<proteinExistence type="predicted"/>
<feature type="transmembrane region" description="Helical" evidence="11">
    <location>
        <begin position="479"/>
        <end position="497"/>
    </location>
</feature>
<sequence length="636" mass="68029">MASKFSRLLGVSSIVLEIATGVVMGPRAVGLIAEEYATCEHARHTECMPPANAKEMAERGEYLGDHLEKFNRPQYCDLHLFAAGSHRGSGPLGHSEGGHDAGHSGNAADSGAPYAGHGSGNSHSDSSGNHDVAGSQEASGGHDSGDSHEASGDHTQSTHPTGSDPGQNTMIQGPDNGRLLSGGGGGGSQYSTFEECLEKQCEAEVSHDCGLTPDVFTLIGHAGVALMIFESGMHFDFEKAKTVGLPACCVAVLGTILPLIFGSVLMVIFGRPFFPHGISAGTALAPTSVGIALRLLGEAGVLQHDFGQAIITAAFVDDILSLVLFNILFSLGGDFDMFKTVWAPIIGISFMLIAMYGAVHFWPKVIDGMIMPQAPERRDGTQTGVRRFQLERDELLFLLQIILLVAYSMITHLLGTHLWGCFIAGMSFACLSPPHHAHHVWVKQTKRMTTWMIRIFFSCTVAFSIPVMKLLSISAFWKGSILGIVACVLTKVCCAPFMGPPRWVIGWAMVGRAEFAYLIAQMALAGNMLDEESFSIVIWALLYATVFAPFVFRYLLNQYVKAQGLQGNAGDAHALTEEAKGTKLEFATAPEQGLHPNDIDIGCMKAAPVLPIASAGKQGQGNGFLCCLFFKKVIVQ</sequence>
<dbReference type="EMBL" id="HBNR01081109">
    <property type="protein sequence ID" value="CAE4658198.1"/>
    <property type="molecule type" value="Transcribed_RNA"/>
</dbReference>
<evidence type="ECO:0000256" key="1">
    <source>
        <dbReference type="ARBA" id="ARBA00004141"/>
    </source>
</evidence>
<dbReference type="AlphaFoldDB" id="A0A7S4SWC8"/>
<dbReference type="InterPro" id="IPR038770">
    <property type="entry name" value="Na+/solute_symporter_sf"/>
</dbReference>
<evidence type="ECO:0000256" key="4">
    <source>
        <dbReference type="ARBA" id="ARBA00022692"/>
    </source>
</evidence>
<accession>A0A7S4SWC8</accession>
<feature type="compositionally biased region" description="Polar residues" evidence="10">
    <location>
        <begin position="153"/>
        <end position="171"/>
    </location>
</feature>
<keyword evidence="9" id="KW-0739">Sodium transport</keyword>
<evidence type="ECO:0000313" key="14">
    <source>
        <dbReference type="EMBL" id="CAE4658198.1"/>
    </source>
</evidence>
<dbReference type="GO" id="GO:0015297">
    <property type="term" value="F:antiporter activity"/>
    <property type="evidence" value="ECO:0007669"/>
    <property type="project" value="UniProtKB-KW"/>
</dbReference>
<feature type="transmembrane region" description="Helical" evidence="11">
    <location>
        <begin position="309"/>
        <end position="329"/>
    </location>
</feature>
<evidence type="ECO:0000256" key="10">
    <source>
        <dbReference type="SAM" id="MobiDB-lite"/>
    </source>
</evidence>
<feature type="signal peptide" evidence="12">
    <location>
        <begin position="1"/>
        <end position="21"/>
    </location>
</feature>